<gene>
    <name evidence="2" type="ORF">FPZ12_002190</name>
</gene>
<dbReference type="EMBL" id="VMNW02000002">
    <property type="protein sequence ID" value="KAA9166393.1"/>
    <property type="molecule type" value="Genomic_DNA"/>
</dbReference>
<comment type="caution">
    <text evidence="2">The sequence shown here is derived from an EMBL/GenBank/DDBJ whole genome shotgun (WGS) entry which is preliminary data.</text>
</comment>
<dbReference type="Gene3D" id="3.40.50.280">
    <property type="entry name" value="Cobalamin-binding domain"/>
    <property type="match status" value="1"/>
</dbReference>
<evidence type="ECO:0000313" key="2">
    <source>
        <dbReference type="EMBL" id="KAA9166393.1"/>
    </source>
</evidence>
<dbReference type="PROSITE" id="PS50937">
    <property type="entry name" value="HTH_MERR_2"/>
    <property type="match status" value="1"/>
</dbReference>
<name>A0A5N0VLH8_9PSEU</name>
<dbReference type="SUPFAM" id="SSF52242">
    <property type="entry name" value="Cobalamin (vitamin B12)-binding domain"/>
    <property type="match status" value="1"/>
</dbReference>
<evidence type="ECO:0000259" key="1">
    <source>
        <dbReference type="PROSITE" id="PS50937"/>
    </source>
</evidence>
<accession>A0A5N0VLH8</accession>
<dbReference type="InterPro" id="IPR009061">
    <property type="entry name" value="DNA-bd_dom_put_sf"/>
</dbReference>
<protein>
    <submittedName>
        <fullName evidence="2">MerR family transcriptional regulator</fullName>
    </submittedName>
</protein>
<dbReference type="InterPro" id="IPR036724">
    <property type="entry name" value="Cobalamin-bd_sf"/>
</dbReference>
<dbReference type="InterPro" id="IPR036594">
    <property type="entry name" value="Meth_synthase_dom"/>
</dbReference>
<dbReference type="GO" id="GO:0003677">
    <property type="term" value="F:DNA binding"/>
    <property type="evidence" value="ECO:0007669"/>
    <property type="project" value="InterPro"/>
</dbReference>
<dbReference type="Proteomes" id="UP000319769">
    <property type="component" value="Unassembled WGS sequence"/>
</dbReference>
<dbReference type="AlphaFoldDB" id="A0A5N0VLH8"/>
<dbReference type="GO" id="GO:0031419">
    <property type="term" value="F:cobalamin binding"/>
    <property type="evidence" value="ECO:0007669"/>
    <property type="project" value="InterPro"/>
</dbReference>
<evidence type="ECO:0000313" key="3">
    <source>
        <dbReference type="Proteomes" id="UP000319769"/>
    </source>
</evidence>
<dbReference type="SUPFAM" id="SSF46955">
    <property type="entry name" value="Putative DNA-binding domain"/>
    <property type="match status" value="1"/>
</dbReference>
<dbReference type="GO" id="GO:0046872">
    <property type="term" value="F:metal ion binding"/>
    <property type="evidence" value="ECO:0007669"/>
    <property type="project" value="InterPro"/>
</dbReference>
<sequence length="274" mass="29469">MEPEQGAVWTAGQVARRLGIAPSTLRSWHRRYDVGPQNIEPGRYRRYTAEDVWRLCRMRDLVSAGMLPSDAAKTAASPGAAEDELAELVAAARALEPDRCLHVIEDCVRQRGVVGAWERLCRPALAAIDGDQREDPACVDTEHALSWAISAALHRVPRPAEGAPRVLLTCVAGEYHTLALEALSAALAERGHPARMLGAATPTASLARAIAAARPIAVVLWSQRPETADADVIRVLRGHPVRRILAGPGWPDRCPPGTQHTPGLTAALELLTSS</sequence>
<dbReference type="OrthoDB" id="9800334at2"/>
<dbReference type="GO" id="GO:0006355">
    <property type="term" value="P:regulation of DNA-templated transcription"/>
    <property type="evidence" value="ECO:0007669"/>
    <property type="project" value="InterPro"/>
</dbReference>
<feature type="domain" description="HTH merR-type" evidence="1">
    <location>
        <begin position="8"/>
        <end position="77"/>
    </location>
</feature>
<dbReference type="RefSeq" id="WP_144745962.1">
    <property type="nucleotide sequence ID" value="NZ_VMNW02000002.1"/>
</dbReference>
<dbReference type="SMART" id="SM00422">
    <property type="entry name" value="HTH_MERR"/>
    <property type="match status" value="1"/>
</dbReference>
<proteinExistence type="predicted"/>
<dbReference type="Gene3D" id="1.10.1240.10">
    <property type="entry name" value="Methionine synthase domain"/>
    <property type="match status" value="1"/>
</dbReference>
<keyword evidence="3" id="KW-1185">Reference proteome</keyword>
<dbReference type="InterPro" id="IPR000551">
    <property type="entry name" value="MerR-type_HTH_dom"/>
</dbReference>
<dbReference type="Pfam" id="PF13411">
    <property type="entry name" value="MerR_1"/>
    <property type="match status" value="1"/>
</dbReference>
<reference evidence="2" key="1">
    <citation type="submission" date="2019-09" db="EMBL/GenBank/DDBJ databases">
        <authorList>
            <person name="Teo W.F.A."/>
            <person name="Duangmal K."/>
        </authorList>
    </citation>
    <scope>NUCLEOTIDE SEQUENCE [LARGE SCALE GENOMIC DNA]</scope>
    <source>
        <strain evidence="2">K81G1</strain>
    </source>
</reference>
<organism evidence="2 3">
    <name type="scientific">Amycolatopsis acidicola</name>
    <dbReference type="NCBI Taxonomy" id="2596893"/>
    <lineage>
        <taxon>Bacteria</taxon>
        <taxon>Bacillati</taxon>
        <taxon>Actinomycetota</taxon>
        <taxon>Actinomycetes</taxon>
        <taxon>Pseudonocardiales</taxon>
        <taxon>Pseudonocardiaceae</taxon>
        <taxon>Amycolatopsis</taxon>
    </lineage>
</organism>
<dbReference type="Gene3D" id="1.10.1660.10">
    <property type="match status" value="1"/>
</dbReference>